<keyword evidence="6 8" id="KW-0238">DNA-binding</keyword>
<evidence type="ECO:0000259" key="10">
    <source>
        <dbReference type="PROSITE" id="PS52039"/>
    </source>
</evidence>
<dbReference type="InterPro" id="IPR005733">
    <property type="entry name" value="TopoI_bac-type"/>
</dbReference>
<dbReference type="InterPro" id="IPR025589">
    <property type="entry name" value="Toprim_C_rpt"/>
</dbReference>
<feature type="domain" description="Topo IA-type catalytic" evidence="10">
    <location>
        <begin position="129"/>
        <end position="579"/>
    </location>
</feature>
<evidence type="ECO:0000256" key="8">
    <source>
        <dbReference type="HAMAP-Rule" id="MF_00952"/>
    </source>
</evidence>
<dbReference type="PANTHER" id="PTHR42785:SF1">
    <property type="entry name" value="DNA TOPOISOMERASE"/>
    <property type="match status" value="1"/>
</dbReference>
<dbReference type="GO" id="GO:0003917">
    <property type="term" value="F:DNA topoisomerase type I (single strand cut, ATP-independent) activity"/>
    <property type="evidence" value="ECO:0007669"/>
    <property type="project" value="UniProtKB-UniRule"/>
</dbReference>
<evidence type="ECO:0000256" key="5">
    <source>
        <dbReference type="ARBA" id="ARBA00023029"/>
    </source>
</evidence>
<keyword evidence="4" id="KW-0460">Magnesium</keyword>
<dbReference type="CDD" id="cd03363">
    <property type="entry name" value="TOPRIM_TopoIA_TopoI"/>
    <property type="match status" value="1"/>
</dbReference>
<dbReference type="SMART" id="SM00436">
    <property type="entry name" value="TOP1Bc"/>
    <property type="match status" value="1"/>
</dbReference>
<keyword evidence="12" id="KW-1185">Reference proteome</keyword>
<evidence type="ECO:0000256" key="2">
    <source>
        <dbReference type="ARBA" id="ARBA00009446"/>
    </source>
</evidence>
<dbReference type="SMART" id="SM00493">
    <property type="entry name" value="TOPRIM"/>
    <property type="match status" value="1"/>
</dbReference>
<dbReference type="HAMAP" id="MF_00952">
    <property type="entry name" value="Topoisom_1_prok"/>
    <property type="match status" value="1"/>
</dbReference>
<dbReference type="PROSITE" id="PS52039">
    <property type="entry name" value="TOPO_IA_2"/>
    <property type="match status" value="1"/>
</dbReference>
<evidence type="ECO:0000256" key="7">
    <source>
        <dbReference type="ARBA" id="ARBA00023235"/>
    </source>
</evidence>
<dbReference type="STRING" id="623281.SAMN05421747_104209"/>
<dbReference type="OrthoDB" id="9804262at2"/>
<evidence type="ECO:0000259" key="9">
    <source>
        <dbReference type="PROSITE" id="PS50880"/>
    </source>
</evidence>
<dbReference type="InterPro" id="IPR034149">
    <property type="entry name" value="TOPRIM_TopoI"/>
</dbReference>
<feature type="site" description="Interaction with DNA" evidence="8">
    <location>
        <position position="143"/>
    </location>
</feature>
<dbReference type="InterPro" id="IPR023405">
    <property type="entry name" value="Topo_IA_core_domain"/>
</dbReference>
<dbReference type="RefSeq" id="WP_090972644.1">
    <property type="nucleotide sequence ID" value="NZ_FOLL01000004.1"/>
</dbReference>
<feature type="region of interest" description="Interaction with DNA" evidence="8">
    <location>
        <begin position="163"/>
        <end position="168"/>
    </location>
</feature>
<dbReference type="GO" id="GO:0003677">
    <property type="term" value="F:DNA binding"/>
    <property type="evidence" value="ECO:0007669"/>
    <property type="project" value="UniProtKB-KW"/>
</dbReference>
<keyword evidence="3" id="KW-0479">Metal-binding</keyword>
<gene>
    <name evidence="8" type="primary">topA</name>
    <name evidence="11" type="ORF">SAMN05421747_104209</name>
</gene>
<dbReference type="InterPro" id="IPR013826">
    <property type="entry name" value="Topo_IA_cen_sub3"/>
</dbReference>
<comment type="caution">
    <text evidence="8">Lacks conserved residue(s) required for the propagation of feature annotation.</text>
</comment>
<comment type="similarity">
    <text evidence="2 8">Belongs to the type IA topoisomerase family.</text>
</comment>
<dbReference type="InterPro" id="IPR013497">
    <property type="entry name" value="Topo_IA_cen"/>
</dbReference>
<dbReference type="InterPro" id="IPR028612">
    <property type="entry name" value="Topoisom_1_IA"/>
</dbReference>
<dbReference type="Pfam" id="PF01751">
    <property type="entry name" value="Toprim"/>
    <property type="match status" value="1"/>
</dbReference>
<feature type="site" description="Interaction with DNA" evidence="8">
    <location>
        <position position="287"/>
    </location>
</feature>
<dbReference type="InterPro" id="IPR003602">
    <property type="entry name" value="Topo_IA_DNA-bd_dom"/>
</dbReference>
<dbReference type="Gene3D" id="2.70.20.10">
    <property type="entry name" value="Topoisomerase I, domain 3"/>
    <property type="match status" value="1"/>
</dbReference>
<dbReference type="InterPro" id="IPR000380">
    <property type="entry name" value="Topo_IA"/>
</dbReference>
<comment type="catalytic activity">
    <reaction evidence="1 8">
        <text>ATP-independent breakage of single-stranded DNA, followed by passage and rejoining.</text>
        <dbReference type="EC" id="5.6.2.1"/>
    </reaction>
</comment>
<dbReference type="InterPro" id="IPR006171">
    <property type="entry name" value="TOPRIM_dom"/>
</dbReference>
<dbReference type="SMART" id="SM00437">
    <property type="entry name" value="TOP1Ac"/>
    <property type="match status" value="1"/>
</dbReference>
<keyword evidence="7 8" id="KW-0413">Isomerase</keyword>
<dbReference type="Pfam" id="PF01131">
    <property type="entry name" value="Topoisom_bac"/>
    <property type="match status" value="1"/>
</dbReference>
<dbReference type="GO" id="GO:0046872">
    <property type="term" value="F:metal ion binding"/>
    <property type="evidence" value="ECO:0007669"/>
    <property type="project" value="UniProtKB-KW"/>
</dbReference>
<dbReference type="CDD" id="cd00186">
    <property type="entry name" value="TOP1Ac"/>
    <property type="match status" value="1"/>
</dbReference>
<evidence type="ECO:0000256" key="3">
    <source>
        <dbReference type="ARBA" id="ARBA00022723"/>
    </source>
</evidence>
<dbReference type="AlphaFoldDB" id="A0A1I1GP76"/>
<dbReference type="EMBL" id="FOLL01000004">
    <property type="protein sequence ID" value="SFC11063.1"/>
    <property type="molecule type" value="Genomic_DNA"/>
</dbReference>
<feature type="site" description="Interaction with DNA" evidence="8">
    <location>
        <position position="139"/>
    </location>
</feature>
<dbReference type="Gene3D" id="3.40.50.140">
    <property type="match status" value="1"/>
</dbReference>
<dbReference type="PROSITE" id="PS50880">
    <property type="entry name" value="TOPRIM"/>
    <property type="match status" value="1"/>
</dbReference>
<protein>
    <recommendedName>
        <fullName evidence="8">DNA topoisomerase 1</fullName>
        <ecNumber evidence="8">5.6.2.1</ecNumber>
    </recommendedName>
    <alternativeName>
        <fullName evidence="8">DNA topoisomerase I</fullName>
    </alternativeName>
</protein>
<dbReference type="PRINTS" id="PR00417">
    <property type="entry name" value="PRTPISMRASEI"/>
</dbReference>
<dbReference type="InterPro" id="IPR013824">
    <property type="entry name" value="Topo_IA_cen_sub1"/>
</dbReference>
<evidence type="ECO:0000313" key="12">
    <source>
        <dbReference type="Proteomes" id="UP000199577"/>
    </source>
</evidence>
<dbReference type="Gene3D" id="1.10.460.10">
    <property type="entry name" value="Topoisomerase I, domain 2"/>
    <property type="match status" value="2"/>
</dbReference>
<dbReference type="EC" id="5.6.2.1" evidence="8"/>
<evidence type="ECO:0000256" key="1">
    <source>
        <dbReference type="ARBA" id="ARBA00000213"/>
    </source>
</evidence>
<sequence>MAKNLLIVESPAKAKTIEGYLGKDFLVKSSYGHIRDLVKTDDAIDTANNFKQKYEVPADKKAVVSELKKLAKEAETVWLASDEDREGEAISWHLYETLGLKDDKTRRIVFHEITKPAILKAIESPRSIDFNLVNAQQARRVLDRLVGFELSPVLWKKVKPSLSAGRVQSVAVRLIVDREREINRFQPEAAFRIVAIFHTGNPKESFKAELPQRFPDMAAAERFLADCAQAEFRVASLETKPSKRSPAAPFTTSTLQQEASRKLGFSVARTMTVAQRLYESGRITYMRTDSVNLSDTALRGAEQEIKAAYGEKYHKRRQYKTKAAGAQEAHEAIRPTYFEQHTIEGDNAERRLYELIWKRAIASQMSEAEFEKTTARIGISTRSEELVANGEVMRFDGFLKVYFESTDDEQDRTLDDDTDNALLPPLRKDQQVQLKQMTATERFSRPPARYTEASLVKKLEELGIGRPSTYAPTISTIQNRGYVVKEDRDGKSRDYRVLELESGKVATSTKTEITGAEKAKLFPTDIGVVVNDFLVEHFKGIVDFNFTAKVEKEFDEIAQGMKEWTDMLHSFYGPFHNEVESTIKHADRATNERELGIDPETGKRVSVRIGRFGPMVQIGSPDDEEKPRFASLRPGQMIETLTFEEALDLFKLPKKVGEFEGKEMTVAIGRFGPYIRHNNAFYSLPKDMDPHDVTTEAAIQIIQDKRKKDSEKIIKVFDENPEARIENGRWGPFIRFGKQNIKIPKGTDAQAITYADVLQWAEADEKKPKKRGRK</sequence>
<comment type="function">
    <text evidence="8">Releases the supercoiling and torsional tension of DNA, which is introduced during the DNA replication and transcription, by transiently cleaving and rejoining one strand of the DNA duplex. Introduces a single-strand break via transesterification at a target site in duplex DNA. The scissile phosphodiester is attacked by the catalytic tyrosine of the enzyme, resulting in the formation of a DNA-(5'-phosphotyrosyl)-enzyme intermediate and the expulsion of a 3'-OH DNA strand. The free DNA strand then undergoes passage around the unbroken strand, thus removing DNA supercoils. Finally, in the religation step, the DNA 3'-OH attacks the covalent intermediate to expel the active-site tyrosine and restore the DNA phosphodiester backbone.</text>
</comment>
<feature type="site" description="Interaction with DNA" evidence="8">
    <location>
        <position position="480"/>
    </location>
</feature>
<feature type="site" description="Interaction with DNA" evidence="8">
    <location>
        <position position="140"/>
    </location>
</feature>
<organism evidence="11 12">
    <name type="scientific">Parapedobacter composti</name>
    <dbReference type="NCBI Taxonomy" id="623281"/>
    <lineage>
        <taxon>Bacteria</taxon>
        <taxon>Pseudomonadati</taxon>
        <taxon>Bacteroidota</taxon>
        <taxon>Sphingobacteriia</taxon>
        <taxon>Sphingobacteriales</taxon>
        <taxon>Sphingobacteriaceae</taxon>
        <taxon>Parapedobacter</taxon>
    </lineage>
</organism>
<feature type="domain" description="Toprim" evidence="9">
    <location>
        <begin position="3"/>
        <end position="113"/>
    </location>
</feature>
<dbReference type="PROSITE" id="PS00396">
    <property type="entry name" value="TOPO_IA_1"/>
    <property type="match status" value="1"/>
</dbReference>
<feature type="site" description="Interaction with DNA" evidence="8">
    <location>
        <position position="33"/>
    </location>
</feature>
<dbReference type="PANTHER" id="PTHR42785">
    <property type="entry name" value="DNA TOPOISOMERASE, TYPE IA, CORE"/>
    <property type="match status" value="1"/>
</dbReference>
<dbReference type="InterPro" id="IPR013825">
    <property type="entry name" value="Topo_IA_cen_sub2"/>
</dbReference>
<dbReference type="InterPro" id="IPR003601">
    <property type="entry name" value="Topo_IA_2"/>
</dbReference>
<feature type="site" description="Interaction with DNA" evidence="8">
    <location>
        <position position="155"/>
    </location>
</feature>
<evidence type="ECO:0000256" key="6">
    <source>
        <dbReference type="ARBA" id="ARBA00023125"/>
    </source>
</evidence>
<keyword evidence="5 8" id="KW-0799">Topoisomerase</keyword>
<accession>A0A1I1GP76</accession>
<dbReference type="SUPFAM" id="SSF56712">
    <property type="entry name" value="Prokaryotic type I DNA topoisomerase"/>
    <property type="match status" value="1"/>
</dbReference>
<dbReference type="NCBIfam" id="TIGR01051">
    <property type="entry name" value="topA_bact"/>
    <property type="match status" value="1"/>
</dbReference>
<comment type="subunit">
    <text evidence="8">Monomer.</text>
</comment>
<feature type="active site" description="O-(5'-phospho-DNA)-tyrosine intermediate" evidence="8">
    <location>
        <position position="285"/>
    </location>
</feature>
<reference evidence="11 12" key="1">
    <citation type="submission" date="2016-10" db="EMBL/GenBank/DDBJ databases">
        <authorList>
            <person name="de Groot N.N."/>
        </authorList>
    </citation>
    <scope>NUCLEOTIDE SEQUENCE [LARGE SCALE GENOMIC DNA]</scope>
    <source>
        <strain evidence="11 12">DSM 22900</strain>
    </source>
</reference>
<evidence type="ECO:0000313" key="11">
    <source>
        <dbReference type="EMBL" id="SFC11063.1"/>
    </source>
</evidence>
<dbReference type="InterPro" id="IPR023406">
    <property type="entry name" value="Topo_IA_AS"/>
</dbReference>
<proteinExistence type="inferred from homology"/>
<evidence type="ECO:0000256" key="4">
    <source>
        <dbReference type="ARBA" id="ARBA00022842"/>
    </source>
</evidence>
<dbReference type="Gene3D" id="1.10.290.10">
    <property type="entry name" value="Topoisomerase I, domain 4"/>
    <property type="match status" value="1"/>
</dbReference>
<dbReference type="Proteomes" id="UP000199577">
    <property type="component" value="Unassembled WGS sequence"/>
</dbReference>
<dbReference type="GO" id="GO:0006265">
    <property type="term" value="P:DNA topological change"/>
    <property type="evidence" value="ECO:0007669"/>
    <property type="project" value="UniProtKB-UniRule"/>
</dbReference>
<name>A0A1I1GP76_9SPHI</name>
<dbReference type="Pfam" id="PF13368">
    <property type="entry name" value="Toprim_C_rpt"/>
    <property type="match status" value="3"/>
</dbReference>